<name>A0ABP5H3R1_9ACTN</name>
<sequence>MTATPPPRHKLSPALRDLLALGRHDGDLDRVRNQVERVRGCTRPVQLTGYSATLDAETGEPLHVFTTLDEPTGRLLIPCGNRRASRCPSCSRLYAADTFHLIRAGLTGGKGTTEAVRSHPRVFATLTAPSFGPVHNRPATPSGRRLPCRCGSHHREDDPALGTPVHPPTYDYAGAVLWNAHASALWARFTTYLRRELAALLGLTQKELRTVLRVSFAKVAEYQKRGLVHFHAVIRLDGPDGSGTHPPAGATADVLTCALRRARERVSLILDSDVLGPRELCWGEQLDVREIAAFAAGSDLTDEAVAAYIAKYATKGAEDAGALDAPLTCGSCKGTGDRHGTGCAHCDGTGYHQDPARLPLAQHARQMVRTAWDLGALTELAHLKLRKWAHMLGFRGHFSTKSRRYSTTLGALRDTRRAWRADQSRARLGLADRDESTLVLESAWTFHGTGYTPGERLLAETVRQQQALALQLKHEGAEGR</sequence>
<keyword evidence="2" id="KW-1185">Reference proteome</keyword>
<reference evidence="2" key="1">
    <citation type="journal article" date="2019" name="Int. J. Syst. Evol. Microbiol.">
        <title>The Global Catalogue of Microorganisms (GCM) 10K type strain sequencing project: providing services to taxonomists for standard genome sequencing and annotation.</title>
        <authorList>
            <consortium name="The Broad Institute Genomics Platform"/>
            <consortium name="The Broad Institute Genome Sequencing Center for Infectious Disease"/>
            <person name="Wu L."/>
            <person name="Ma J."/>
        </authorList>
    </citation>
    <scope>NUCLEOTIDE SEQUENCE [LARGE SCALE GENOMIC DNA]</scope>
    <source>
        <strain evidence="2">JCM 15478</strain>
    </source>
</reference>
<dbReference type="RefSeq" id="WP_344524058.1">
    <property type="nucleotide sequence ID" value="NZ_BAAAPE010000001.1"/>
</dbReference>
<proteinExistence type="predicted"/>
<evidence type="ECO:0000313" key="2">
    <source>
        <dbReference type="Proteomes" id="UP001500016"/>
    </source>
</evidence>
<dbReference type="Proteomes" id="UP001500016">
    <property type="component" value="Unassembled WGS sequence"/>
</dbReference>
<dbReference type="Pfam" id="PF20199">
    <property type="entry name" value="RepSA"/>
    <property type="match status" value="1"/>
</dbReference>
<organism evidence="1 2">
    <name type="scientific">Streptomyces albiaxialis</name>
    <dbReference type="NCBI Taxonomy" id="329523"/>
    <lineage>
        <taxon>Bacteria</taxon>
        <taxon>Bacillati</taxon>
        <taxon>Actinomycetota</taxon>
        <taxon>Actinomycetes</taxon>
        <taxon>Kitasatosporales</taxon>
        <taxon>Streptomycetaceae</taxon>
        <taxon>Streptomyces</taxon>
    </lineage>
</organism>
<dbReference type="EMBL" id="BAAAPE010000001">
    <property type="protein sequence ID" value="GAA2064189.1"/>
    <property type="molecule type" value="Genomic_DNA"/>
</dbReference>
<gene>
    <name evidence="1" type="primary">repSA_1</name>
    <name evidence="1" type="ORF">GCM10009801_08630</name>
</gene>
<protein>
    <submittedName>
        <fullName evidence="1">Replication initiator protein RepSA</fullName>
    </submittedName>
</protein>
<comment type="caution">
    <text evidence="1">The sequence shown here is derived from an EMBL/GenBank/DDBJ whole genome shotgun (WGS) entry which is preliminary data.</text>
</comment>
<evidence type="ECO:0000313" key="1">
    <source>
        <dbReference type="EMBL" id="GAA2064189.1"/>
    </source>
</evidence>
<accession>A0ABP5H3R1</accession>
<dbReference type="InterPro" id="IPR046828">
    <property type="entry name" value="RepSA"/>
</dbReference>